<dbReference type="RefSeq" id="WP_196817209.1">
    <property type="nucleotide sequence ID" value="NZ_CP012850.1"/>
</dbReference>
<dbReference type="AlphaFoldDB" id="A0A654LTK4"/>
<protein>
    <recommendedName>
        <fullName evidence="5">PsbP C-terminal domain-containing protein</fullName>
    </recommendedName>
</protein>
<dbReference type="KEGG" id="taa:NMY3_00361"/>
<evidence type="ECO:0000313" key="4">
    <source>
        <dbReference type="Proteomes" id="UP000058925"/>
    </source>
</evidence>
<keyword evidence="2" id="KW-0812">Transmembrane</keyword>
<feature type="compositionally biased region" description="Acidic residues" evidence="1">
    <location>
        <begin position="467"/>
        <end position="494"/>
    </location>
</feature>
<sequence>MFILDNGNSKLLFPFTLIVFISTTMLFTSFDTYLVSAQPTENMNENFIPYENTDYGIKIQYPYNWKNTESLDQNSVATFSAPEIREKKSSTLINIYNPAHVILAVENISSSNLDLNDFTNKYLNRLSTINTEFQINNITDGTLAGKPAKIIFSKEMDILNRISDVMRIFTISDGVVYRINYVADPKWFSEYMPVAQKMIGSYEIISQPKNNLNPVSSALTTTTNQTQISNSGDISNFTNPATSSTTAATTIGNLLPENLVVTDNTDNNARLPLRFVTDNSGITTETNTSGVPEGSVFGYNPVLTFHFVERPNIGIVKINDLIMGQIKTYDSLSDILEGSQYWKDIPLNDEVVLRLDNAGLHYLVASVQFSNGTSGIYSSVVDVESDQRTKSGSDSELEREQDNGANYNVIDSLNVEDILNTPVFYQKSSTLICSHLSLYGFKICEEGAQNSSNNGNLDTISIIDSNNENDEDDEDNNNDENENNSNDDDDDNDD</sequence>
<dbReference type="GeneID" id="60420540"/>
<evidence type="ECO:0008006" key="5">
    <source>
        <dbReference type="Google" id="ProtNLM"/>
    </source>
</evidence>
<keyword evidence="2" id="KW-0472">Membrane</keyword>
<dbReference type="OrthoDB" id="82411at2157"/>
<reference evidence="4" key="1">
    <citation type="submission" date="2015-10" db="EMBL/GenBank/DDBJ databases">
        <title>Niche specialization of a soil ammonia-oxidizing archaeon, Candidatus Nitrosocosmicus oleophilus.</title>
        <authorList>
            <person name="Jung M.-Y."/>
            <person name="Rhee S.-K."/>
        </authorList>
    </citation>
    <scope>NUCLEOTIDE SEQUENCE [LARGE SCALE GENOMIC DNA]</scope>
    <source>
        <strain evidence="4">MY3</strain>
    </source>
</reference>
<proteinExistence type="predicted"/>
<dbReference type="Gene3D" id="3.40.1000.10">
    <property type="entry name" value="Mog1/PsbP, alpha/beta/alpha sandwich"/>
    <property type="match status" value="1"/>
</dbReference>
<dbReference type="Proteomes" id="UP000058925">
    <property type="component" value="Chromosome"/>
</dbReference>
<feature type="region of interest" description="Disordered" evidence="1">
    <location>
        <begin position="453"/>
        <end position="494"/>
    </location>
</feature>
<feature type="transmembrane region" description="Helical" evidence="2">
    <location>
        <begin position="12"/>
        <end position="30"/>
    </location>
</feature>
<evidence type="ECO:0000313" key="3">
    <source>
        <dbReference type="EMBL" id="ALI34575.1"/>
    </source>
</evidence>
<gene>
    <name evidence="3" type="ORF">NMY3_00361</name>
</gene>
<accession>A0A654LTK4</accession>
<name>A0A654LTK4_9ARCH</name>
<keyword evidence="4" id="KW-1185">Reference proteome</keyword>
<feature type="compositionally biased region" description="Polar residues" evidence="1">
    <location>
        <begin position="453"/>
        <end position="463"/>
    </location>
</feature>
<evidence type="ECO:0000256" key="1">
    <source>
        <dbReference type="SAM" id="MobiDB-lite"/>
    </source>
</evidence>
<evidence type="ECO:0000256" key="2">
    <source>
        <dbReference type="SAM" id="Phobius"/>
    </source>
</evidence>
<keyword evidence="2" id="KW-1133">Transmembrane helix</keyword>
<dbReference type="EMBL" id="CP012850">
    <property type="protein sequence ID" value="ALI34575.1"/>
    <property type="molecule type" value="Genomic_DNA"/>
</dbReference>
<organism evidence="3 4">
    <name type="scientific">Candidatus Nitrosocosmicus oleophilus</name>
    <dbReference type="NCBI Taxonomy" id="1353260"/>
    <lineage>
        <taxon>Archaea</taxon>
        <taxon>Nitrososphaerota</taxon>
        <taxon>Nitrososphaeria</taxon>
        <taxon>Nitrososphaerales</taxon>
        <taxon>Nitrososphaeraceae</taxon>
        <taxon>Candidatus Nitrosocosmicus</taxon>
    </lineage>
</organism>